<organism evidence="2">
    <name type="scientific">Tanacetum cinerariifolium</name>
    <name type="common">Dalmatian daisy</name>
    <name type="synonym">Chrysanthemum cinerariifolium</name>
    <dbReference type="NCBI Taxonomy" id="118510"/>
    <lineage>
        <taxon>Eukaryota</taxon>
        <taxon>Viridiplantae</taxon>
        <taxon>Streptophyta</taxon>
        <taxon>Embryophyta</taxon>
        <taxon>Tracheophyta</taxon>
        <taxon>Spermatophyta</taxon>
        <taxon>Magnoliopsida</taxon>
        <taxon>eudicotyledons</taxon>
        <taxon>Gunneridae</taxon>
        <taxon>Pentapetalae</taxon>
        <taxon>asterids</taxon>
        <taxon>campanulids</taxon>
        <taxon>Asterales</taxon>
        <taxon>Asteraceae</taxon>
        <taxon>Asteroideae</taxon>
        <taxon>Anthemideae</taxon>
        <taxon>Anthemidinae</taxon>
        <taxon>Tanacetum</taxon>
    </lineage>
</organism>
<dbReference type="PANTHER" id="PTHR33223">
    <property type="entry name" value="CCHC-TYPE DOMAIN-CONTAINING PROTEIN"/>
    <property type="match status" value="1"/>
</dbReference>
<feature type="domain" description="Retrotransposon gag" evidence="1">
    <location>
        <begin position="161"/>
        <end position="219"/>
    </location>
</feature>
<comment type="caution">
    <text evidence="2">The sequence shown here is derived from an EMBL/GenBank/DDBJ whole genome shotgun (WGS) entry which is preliminary data.</text>
</comment>
<evidence type="ECO:0000313" key="2">
    <source>
        <dbReference type="EMBL" id="GEU50460.1"/>
    </source>
</evidence>
<dbReference type="InterPro" id="IPR005162">
    <property type="entry name" value="Retrotrans_gag_dom"/>
</dbReference>
<evidence type="ECO:0000259" key="1">
    <source>
        <dbReference type="Pfam" id="PF03732"/>
    </source>
</evidence>
<sequence length="254" mass="29956">MDSETDNEKVNMPSFPSPEPIVSYFDDLDFLKDFENEFPVIVYNDALTSKSDSSTEPVEIHHHMALPPRDQRHRYLRFEGLQYTDADIIDFETRMLMEHKVTQGQGVFIRRAWRRLFDIQGPLVHELILEFFSNFRFGEAVSRKSLAKKQTIWFDYNLGRSEDNYCPPARTAKKIEKINNFQEEPNENLYQAWERFKELLMKCPQHYLTEMQEVVLFYNRLDVPTRELLDSRGAIPSKIAADAKIAIQEMAKYS</sequence>
<accession>A0A6L2KNZ7</accession>
<protein>
    <recommendedName>
        <fullName evidence="1">Retrotransposon gag domain-containing protein</fullName>
    </recommendedName>
</protein>
<name>A0A6L2KNZ7_TANCI</name>
<dbReference type="PANTHER" id="PTHR33223:SF11">
    <property type="entry name" value="ELEMENT PROTEIN, PUTATIVE-RELATED"/>
    <property type="match status" value="1"/>
</dbReference>
<dbReference type="Pfam" id="PF03732">
    <property type="entry name" value="Retrotrans_gag"/>
    <property type="match status" value="1"/>
</dbReference>
<dbReference type="AlphaFoldDB" id="A0A6L2KNZ7"/>
<proteinExistence type="predicted"/>
<gene>
    <name evidence="2" type="ORF">Tci_022438</name>
</gene>
<dbReference type="EMBL" id="BKCJ010002717">
    <property type="protein sequence ID" value="GEU50460.1"/>
    <property type="molecule type" value="Genomic_DNA"/>
</dbReference>
<reference evidence="2" key="1">
    <citation type="journal article" date="2019" name="Sci. Rep.">
        <title>Draft genome of Tanacetum cinerariifolium, the natural source of mosquito coil.</title>
        <authorList>
            <person name="Yamashiro T."/>
            <person name="Shiraishi A."/>
            <person name="Satake H."/>
            <person name="Nakayama K."/>
        </authorList>
    </citation>
    <scope>NUCLEOTIDE SEQUENCE</scope>
</reference>